<dbReference type="AlphaFoldDB" id="A0A382WKJ9"/>
<name>A0A382WKJ9_9ZZZZ</name>
<accession>A0A382WKJ9</accession>
<feature type="non-terminal residue" evidence="1">
    <location>
        <position position="31"/>
    </location>
</feature>
<gene>
    <name evidence="1" type="ORF">METZ01_LOCUS412004</name>
</gene>
<protein>
    <submittedName>
        <fullName evidence="1">Uncharacterized protein</fullName>
    </submittedName>
</protein>
<dbReference type="EMBL" id="UINC01160480">
    <property type="protein sequence ID" value="SVD59150.1"/>
    <property type="molecule type" value="Genomic_DNA"/>
</dbReference>
<sequence>MEPVVGIEPTTCCLRNSCSTTELHWPARIGQ</sequence>
<organism evidence="1">
    <name type="scientific">marine metagenome</name>
    <dbReference type="NCBI Taxonomy" id="408172"/>
    <lineage>
        <taxon>unclassified sequences</taxon>
        <taxon>metagenomes</taxon>
        <taxon>ecological metagenomes</taxon>
    </lineage>
</organism>
<proteinExistence type="predicted"/>
<evidence type="ECO:0000313" key="1">
    <source>
        <dbReference type="EMBL" id="SVD59150.1"/>
    </source>
</evidence>
<reference evidence="1" key="1">
    <citation type="submission" date="2018-05" db="EMBL/GenBank/DDBJ databases">
        <authorList>
            <person name="Lanie J.A."/>
            <person name="Ng W.-L."/>
            <person name="Kazmierczak K.M."/>
            <person name="Andrzejewski T.M."/>
            <person name="Davidsen T.M."/>
            <person name="Wayne K.J."/>
            <person name="Tettelin H."/>
            <person name="Glass J.I."/>
            <person name="Rusch D."/>
            <person name="Podicherti R."/>
            <person name="Tsui H.-C.T."/>
            <person name="Winkler M.E."/>
        </authorList>
    </citation>
    <scope>NUCLEOTIDE SEQUENCE</scope>
</reference>